<gene>
    <name evidence="2" type="ORF">AQI94_02280</name>
</gene>
<dbReference type="OrthoDB" id="4225366at2"/>
<protein>
    <recommendedName>
        <fullName evidence="4">DUF4352 domain-containing protein</fullName>
    </recommendedName>
</protein>
<proteinExistence type="predicted"/>
<evidence type="ECO:0000256" key="1">
    <source>
        <dbReference type="SAM" id="MobiDB-lite"/>
    </source>
</evidence>
<dbReference type="AlphaFoldDB" id="A0A101NCL4"/>
<dbReference type="Proteomes" id="UP000053039">
    <property type="component" value="Unassembled WGS sequence"/>
</dbReference>
<feature type="compositionally biased region" description="Low complexity" evidence="1">
    <location>
        <begin position="20"/>
        <end position="30"/>
    </location>
</feature>
<sequence>MVVIVIAVLVIASGDKDESTTSAPSATPTAKTRQKQTGEPAGERADLVSFRLDDRSQAGITDIWLVWTIKNSSSEKSNYAWDWEAVDAGGTRVEDGSQLETNVQPGQTARGEYPTTLKSAKGIKLNVTSFDRSVSY</sequence>
<evidence type="ECO:0000313" key="3">
    <source>
        <dbReference type="Proteomes" id="UP000053039"/>
    </source>
</evidence>
<comment type="caution">
    <text evidence="2">The sequence shown here is derived from an EMBL/GenBank/DDBJ whole genome shotgun (WGS) entry which is preliminary data.</text>
</comment>
<reference evidence="2 3" key="1">
    <citation type="submission" date="2015-10" db="EMBL/GenBank/DDBJ databases">
        <title>Draft genome sequence of Streptomyces pseudovenezuelae DSM 40212, type strain for the species Streptomyces pseudovenezuelae.</title>
        <authorList>
            <person name="Ruckert C."/>
            <person name="Winkler A."/>
            <person name="Kalinowski J."/>
            <person name="Kampfer P."/>
            <person name="Glaeser S."/>
        </authorList>
    </citation>
    <scope>NUCLEOTIDE SEQUENCE [LARGE SCALE GENOMIC DNA]</scope>
    <source>
        <strain evidence="2 3">DSM 40212</strain>
    </source>
</reference>
<feature type="region of interest" description="Disordered" evidence="1">
    <location>
        <begin position="17"/>
        <end position="47"/>
    </location>
</feature>
<dbReference type="EMBL" id="LMWM01000003">
    <property type="protein sequence ID" value="KUM90646.1"/>
    <property type="molecule type" value="Genomic_DNA"/>
</dbReference>
<dbReference type="RefSeq" id="WP_031036940.1">
    <property type="nucleotide sequence ID" value="NZ_JBIBHV010000007.1"/>
</dbReference>
<name>A0A101NCL4_9ACTN</name>
<accession>A0A101NCL4</accession>
<organism evidence="2 3">
    <name type="scientific">Streptomyces pseudovenezuelae</name>
    <dbReference type="NCBI Taxonomy" id="67350"/>
    <lineage>
        <taxon>Bacteria</taxon>
        <taxon>Bacillati</taxon>
        <taxon>Actinomycetota</taxon>
        <taxon>Actinomycetes</taxon>
        <taxon>Kitasatosporales</taxon>
        <taxon>Streptomycetaceae</taxon>
        <taxon>Streptomyces</taxon>
        <taxon>Streptomyces aurantiacus group</taxon>
    </lineage>
</organism>
<evidence type="ECO:0008006" key="4">
    <source>
        <dbReference type="Google" id="ProtNLM"/>
    </source>
</evidence>
<evidence type="ECO:0000313" key="2">
    <source>
        <dbReference type="EMBL" id="KUM90646.1"/>
    </source>
</evidence>